<feature type="region of interest" description="Disordered" evidence="1">
    <location>
        <begin position="1"/>
        <end position="65"/>
    </location>
</feature>
<accession>L9L5L6</accession>
<feature type="compositionally biased region" description="Basic residues" evidence="1">
    <location>
        <begin position="42"/>
        <end position="55"/>
    </location>
</feature>
<dbReference type="InParanoid" id="L9L5L6"/>
<organism evidence="2 3">
    <name type="scientific">Tupaia chinensis</name>
    <name type="common">Chinese tree shrew</name>
    <name type="synonym">Tupaia belangeri chinensis</name>
    <dbReference type="NCBI Taxonomy" id="246437"/>
    <lineage>
        <taxon>Eukaryota</taxon>
        <taxon>Metazoa</taxon>
        <taxon>Chordata</taxon>
        <taxon>Craniata</taxon>
        <taxon>Vertebrata</taxon>
        <taxon>Euteleostomi</taxon>
        <taxon>Mammalia</taxon>
        <taxon>Eutheria</taxon>
        <taxon>Euarchontoglires</taxon>
        <taxon>Scandentia</taxon>
        <taxon>Tupaiidae</taxon>
        <taxon>Tupaia</taxon>
    </lineage>
</organism>
<evidence type="ECO:0000313" key="3">
    <source>
        <dbReference type="Proteomes" id="UP000011518"/>
    </source>
</evidence>
<dbReference type="AlphaFoldDB" id="L9L5L6"/>
<dbReference type="EMBL" id="KB320561">
    <property type="protein sequence ID" value="ELW68717.1"/>
    <property type="molecule type" value="Genomic_DNA"/>
</dbReference>
<keyword evidence="3" id="KW-1185">Reference proteome</keyword>
<evidence type="ECO:0000256" key="1">
    <source>
        <dbReference type="SAM" id="MobiDB-lite"/>
    </source>
</evidence>
<evidence type="ECO:0000313" key="2">
    <source>
        <dbReference type="EMBL" id="ELW68717.1"/>
    </source>
</evidence>
<name>L9L5L6_TUPCH</name>
<feature type="region of interest" description="Disordered" evidence="1">
    <location>
        <begin position="104"/>
        <end position="124"/>
    </location>
</feature>
<protein>
    <submittedName>
        <fullName evidence="2">Uncharacterized protein</fullName>
    </submittedName>
</protein>
<gene>
    <name evidence="2" type="ORF">TREES_T100007256</name>
</gene>
<proteinExistence type="predicted"/>
<reference evidence="3" key="2">
    <citation type="journal article" date="2013" name="Nat. Commun.">
        <title>Genome of the Chinese tree shrew.</title>
        <authorList>
            <person name="Fan Y."/>
            <person name="Huang Z.Y."/>
            <person name="Cao C.C."/>
            <person name="Chen C.S."/>
            <person name="Chen Y.X."/>
            <person name="Fan D.D."/>
            <person name="He J."/>
            <person name="Hou H.L."/>
            <person name="Hu L."/>
            <person name="Hu X.T."/>
            <person name="Jiang X.T."/>
            <person name="Lai R."/>
            <person name="Lang Y.S."/>
            <person name="Liang B."/>
            <person name="Liao S.G."/>
            <person name="Mu D."/>
            <person name="Ma Y.Y."/>
            <person name="Niu Y.Y."/>
            <person name="Sun X.Q."/>
            <person name="Xia J.Q."/>
            <person name="Xiao J."/>
            <person name="Xiong Z.Q."/>
            <person name="Xu L."/>
            <person name="Yang L."/>
            <person name="Zhang Y."/>
            <person name="Zhao W."/>
            <person name="Zhao X.D."/>
            <person name="Zheng Y.T."/>
            <person name="Zhou J.M."/>
            <person name="Zhu Y.B."/>
            <person name="Zhang G.J."/>
            <person name="Wang J."/>
            <person name="Yao Y.G."/>
        </authorList>
    </citation>
    <scope>NUCLEOTIDE SEQUENCE [LARGE SCALE GENOMIC DNA]</scope>
</reference>
<dbReference type="Proteomes" id="UP000011518">
    <property type="component" value="Unassembled WGS sequence"/>
</dbReference>
<reference evidence="3" key="1">
    <citation type="submission" date="2012-07" db="EMBL/GenBank/DDBJ databases">
        <title>Genome of the Chinese tree shrew, a rising model animal genetically related to primates.</title>
        <authorList>
            <person name="Zhang G."/>
            <person name="Fan Y."/>
            <person name="Yao Y."/>
            <person name="Huang Z."/>
        </authorList>
    </citation>
    <scope>NUCLEOTIDE SEQUENCE [LARGE SCALE GENOMIC DNA]</scope>
</reference>
<sequence length="224" mass="24306">MYPPWKRFLGSSNPPPARPGTPADVPCPRWPGTGGSCGGAPRARREKVKTRHIHSERRAEPPSAPARVCTLPEAEMLLQRKHRSHESADGMLVGLTVRRAGTPAVTRPSLPLGTHDKHGIPRTSSSHVHGTVACHSQLPFVTCAHGFYPLTAMNAAAMNTVCTELVGITCSSVQRGSGGTSRDPPWSTARVCMAVLQRRRSASLRTLRRTPRYLSVTSMVKRKP</sequence>